<dbReference type="CDD" id="cd00075">
    <property type="entry name" value="HATPase"/>
    <property type="match status" value="1"/>
</dbReference>
<evidence type="ECO:0000256" key="2">
    <source>
        <dbReference type="ARBA" id="ARBA00004429"/>
    </source>
</evidence>
<dbReference type="PROSITE" id="PS50109">
    <property type="entry name" value="HIS_KIN"/>
    <property type="match status" value="1"/>
</dbReference>
<keyword evidence="7" id="KW-0808">Transferase</keyword>
<evidence type="ECO:0000313" key="18">
    <source>
        <dbReference type="EMBL" id="VAW98427.1"/>
    </source>
</evidence>
<dbReference type="GO" id="GO:0000155">
    <property type="term" value="F:phosphorelay sensor kinase activity"/>
    <property type="evidence" value="ECO:0007669"/>
    <property type="project" value="InterPro"/>
</dbReference>
<dbReference type="Pfam" id="PF00512">
    <property type="entry name" value="HisKA"/>
    <property type="match status" value="1"/>
</dbReference>
<protein>
    <recommendedName>
        <fullName evidence="3">histidine kinase</fullName>
        <ecNumber evidence="3">2.7.13.3</ecNumber>
    </recommendedName>
</protein>
<dbReference type="Gene3D" id="1.10.287.130">
    <property type="match status" value="1"/>
</dbReference>
<evidence type="ECO:0000256" key="7">
    <source>
        <dbReference type="ARBA" id="ARBA00022679"/>
    </source>
</evidence>
<sequence length="460" mass="51251">MRLLPQSLFGRLALILLSGLILAQLISTLLQFQDRGQRLFQASGMQSAERIAEIVRLLDDENESERQRLIIILNVPPLNVSLTAPAWPAPQTFDVDSPSAQFHTRLQDLLGERYPLKVVVSDKPVMSSRHDNSNRMMHLEHMGMTAPEALVFLAQVQLSDGAWVTFENRINDEIFTNSTTLLINLGALIVIVLLVSLIAVRMATRPLALLAQQADKLGSDINQPPMPETGPMEMRHARHAFNTMQCRLQRFIEDRSRLLTAISHDLKTPITRMRLRAEMLDDEEQRENFTRNLDEMQAIASETLDFLRADDASEKLQAIDICALLDTIKEDAIEMGQDVVIESCQLAPYSARPMALKRCIVNLLENAIKYAGNAVITASESDNTVTIKITDSGSGIPEQQLDAVFEPFFRLETSRSRQTGGTGLGLSIARNIALSHGGDLQLVNRKEGGLMAIITLQRHS</sequence>
<evidence type="ECO:0000256" key="12">
    <source>
        <dbReference type="ARBA" id="ARBA00022989"/>
    </source>
</evidence>
<dbReference type="GO" id="GO:0005886">
    <property type="term" value="C:plasma membrane"/>
    <property type="evidence" value="ECO:0007669"/>
    <property type="project" value="UniProtKB-SubCell"/>
</dbReference>
<feature type="transmembrane region" description="Helical" evidence="15">
    <location>
        <begin position="181"/>
        <end position="200"/>
    </location>
</feature>
<keyword evidence="9" id="KW-0547">Nucleotide-binding</keyword>
<organism evidence="18">
    <name type="scientific">hydrothermal vent metagenome</name>
    <dbReference type="NCBI Taxonomy" id="652676"/>
    <lineage>
        <taxon>unclassified sequences</taxon>
        <taxon>metagenomes</taxon>
        <taxon>ecological metagenomes</taxon>
    </lineage>
</organism>
<dbReference type="SMART" id="SM00387">
    <property type="entry name" value="HATPase_c"/>
    <property type="match status" value="1"/>
</dbReference>
<dbReference type="PROSITE" id="PS50885">
    <property type="entry name" value="HAMP"/>
    <property type="match status" value="1"/>
</dbReference>
<evidence type="ECO:0000259" key="16">
    <source>
        <dbReference type="PROSITE" id="PS50109"/>
    </source>
</evidence>
<gene>
    <name evidence="18" type="ORF">MNBD_GAMMA21-801</name>
</gene>
<keyword evidence="10" id="KW-0418">Kinase</keyword>
<keyword evidence="6" id="KW-0597">Phosphoprotein</keyword>
<dbReference type="EC" id="2.7.13.3" evidence="3"/>
<comment type="subcellular location">
    <subcellularLocation>
        <location evidence="2">Cell inner membrane</location>
        <topology evidence="2">Multi-pass membrane protein</topology>
    </subcellularLocation>
</comment>
<dbReference type="InterPro" id="IPR036097">
    <property type="entry name" value="HisK_dim/P_sf"/>
</dbReference>
<evidence type="ECO:0000256" key="9">
    <source>
        <dbReference type="ARBA" id="ARBA00022741"/>
    </source>
</evidence>
<dbReference type="SUPFAM" id="SSF47384">
    <property type="entry name" value="Homodimeric domain of signal transducing histidine kinase"/>
    <property type="match status" value="1"/>
</dbReference>
<dbReference type="EMBL" id="UOFR01000059">
    <property type="protein sequence ID" value="VAW98427.1"/>
    <property type="molecule type" value="Genomic_DNA"/>
</dbReference>
<proteinExistence type="predicted"/>
<dbReference type="InterPro" id="IPR004358">
    <property type="entry name" value="Sig_transdc_His_kin-like_C"/>
</dbReference>
<evidence type="ECO:0000256" key="14">
    <source>
        <dbReference type="ARBA" id="ARBA00023136"/>
    </source>
</evidence>
<dbReference type="InterPro" id="IPR005467">
    <property type="entry name" value="His_kinase_dom"/>
</dbReference>
<evidence type="ECO:0000259" key="17">
    <source>
        <dbReference type="PROSITE" id="PS50885"/>
    </source>
</evidence>
<dbReference type="InterPro" id="IPR050980">
    <property type="entry name" value="2C_sensor_his_kinase"/>
</dbReference>
<dbReference type="PANTHER" id="PTHR44936:SF5">
    <property type="entry name" value="SENSOR HISTIDINE KINASE ENVZ"/>
    <property type="match status" value="1"/>
</dbReference>
<dbReference type="InterPro" id="IPR003594">
    <property type="entry name" value="HATPase_dom"/>
</dbReference>
<feature type="domain" description="HAMP" evidence="17">
    <location>
        <begin position="201"/>
        <end position="253"/>
    </location>
</feature>
<dbReference type="SMART" id="SM00304">
    <property type="entry name" value="HAMP"/>
    <property type="match status" value="1"/>
</dbReference>
<evidence type="ECO:0000256" key="8">
    <source>
        <dbReference type="ARBA" id="ARBA00022692"/>
    </source>
</evidence>
<accession>A0A3B1AG17</accession>
<dbReference type="SUPFAM" id="SSF55874">
    <property type="entry name" value="ATPase domain of HSP90 chaperone/DNA topoisomerase II/histidine kinase"/>
    <property type="match status" value="1"/>
</dbReference>
<dbReference type="Pfam" id="PF02518">
    <property type="entry name" value="HATPase_c"/>
    <property type="match status" value="1"/>
</dbReference>
<evidence type="ECO:0000256" key="15">
    <source>
        <dbReference type="SAM" id="Phobius"/>
    </source>
</evidence>
<keyword evidence="11" id="KW-0067">ATP-binding</keyword>
<evidence type="ECO:0000256" key="4">
    <source>
        <dbReference type="ARBA" id="ARBA00022475"/>
    </source>
</evidence>
<keyword evidence="14 15" id="KW-0472">Membrane</keyword>
<evidence type="ECO:0000256" key="3">
    <source>
        <dbReference type="ARBA" id="ARBA00012438"/>
    </source>
</evidence>
<dbReference type="InterPro" id="IPR003660">
    <property type="entry name" value="HAMP_dom"/>
</dbReference>
<evidence type="ECO:0000256" key="5">
    <source>
        <dbReference type="ARBA" id="ARBA00022519"/>
    </source>
</evidence>
<keyword evidence="5" id="KW-0997">Cell inner membrane</keyword>
<evidence type="ECO:0000256" key="1">
    <source>
        <dbReference type="ARBA" id="ARBA00000085"/>
    </source>
</evidence>
<keyword evidence="12 15" id="KW-1133">Transmembrane helix</keyword>
<evidence type="ECO:0000256" key="11">
    <source>
        <dbReference type="ARBA" id="ARBA00022840"/>
    </source>
</evidence>
<comment type="catalytic activity">
    <reaction evidence="1">
        <text>ATP + protein L-histidine = ADP + protein N-phospho-L-histidine.</text>
        <dbReference type="EC" id="2.7.13.3"/>
    </reaction>
</comment>
<dbReference type="PANTHER" id="PTHR44936">
    <property type="entry name" value="SENSOR PROTEIN CREC"/>
    <property type="match status" value="1"/>
</dbReference>
<evidence type="ECO:0000256" key="13">
    <source>
        <dbReference type="ARBA" id="ARBA00023012"/>
    </source>
</evidence>
<keyword evidence="4" id="KW-1003">Cell membrane</keyword>
<dbReference type="SMART" id="SM00388">
    <property type="entry name" value="HisKA"/>
    <property type="match status" value="1"/>
</dbReference>
<keyword evidence="13" id="KW-0902">Two-component regulatory system</keyword>
<feature type="domain" description="Histidine kinase" evidence="16">
    <location>
        <begin position="261"/>
        <end position="460"/>
    </location>
</feature>
<dbReference type="CDD" id="cd00082">
    <property type="entry name" value="HisKA"/>
    <property type="match status" value="1"/>
</dbReference>
<reference evidence="18" key="1">
    <citation type="submission" date="2018-06" db="EMBL/GenBank/DDBJ databases">
        <authorList>
            <person name="Zhirakovskaya E."/>
        </authorList>
    </citation>
    <scope>NUCLEOTIDE SEQUENCE</scope>
</reference>
<evidence type="ECO:0000256" key="10">
    <source>
        <dbReference type="ARBA" id="ARBA00022777"/>
    </source>
</evidence>
<dbReference type="InterPro" id="IPR036890">
    <property type="entry name" value="HATPase_C_sf"/>
</dbReference>
<dbReference type="Gene3D" id="3.30.565.10">
    <property type="entry name" value="Histidine kinase-like ATPase, C-terminal domain"/>
    <property type="match status" value="1"/>
</dbReference>
<dbReference type="GO" id="GO:0005524">
    <property type="term" value="F:ATP binding"/>
    <property type="evidence" value="ECO:0007669"/>
    <property type="project" value="UniProtKB-KW"/>
</dbReference>
<dbReference type="AlphaFoldDB" id="A0A3B1AG17"/>
<dbReference type="PRINTS" id="PR00344">
    <property type="entry name" value="BCTRLSENSOR"/>
</dbReference>
<dbReference type="InterPro" id="IPR003661">
    <property type="entry name" value="HisK_dim/P_dom"/>
</dbReference>
<name>A0A3B1AG17_9ZZZZ</name>
<dbReference type="Pfam" id="PF00672">
    <property type="entry name" value="HAMP"/>
    <property type="match status" value="1"/>
</dbReference>
<evidence type="ECO:0000256" key="6">
    <source>
        <dbReference type="ARBA" id="ARBA00022553"/>
    </source>
</evidence>
<keyword evidence="8 15" id="KW-0812">Transmembrane</keyword>